<evidence type="ECO:0000256" key="2">
    <source>
        <dbReference type="ARBA" id="ARBA00022670"/>
    </source>
</evidence>
<gene>
    <name evidence="6" type="ORF">WH159_10740</name>
</gene>
<name>A0ABU8Q5Q9_9SPHN</name>
<feature type="domain" description="NlpC/P60" evidence="5">
    <location>
        <begin position="130"/>
        <end position="246"/>
    </location>
</feature>
<keyword evidence="7" id="KW-1185">Reference proteome</keyword>
<proteinExistence type="inferred from homology"/>
<organism evidence="6 7">
    <name type="scientific">Sphingomonas molluscorum</name>
    <dbReference type="NCBI Taxonomy" id="418184"/>
    <lineage>
        <taxon>Bacteria</taxon>
        <taxon>Pseudomonadati</taxon>
        <taxon>Pseudomonadota</taxon>
        <taxon>Alphaproteobacteria</taxon>
        <taxon>Sphingomonadales</taxon>
        <taxon>Sphingomonadaceae</taxon>
        <taxon>Sphingomonas</taxon>
    </lineage>
</organism>
<evidence type="ECO:0000313" key="7">
    <source>
        <dbReference type="Proteomes" id="UP001380365"/>
    </source>
</evidence>
<evidence type="ECO:0000256" key="4">
    <source>
        <dbReference type="ARBA" id="ARBA00022807"/>
    </source>
</evidence>
<comment type="similarity">
    <text evidence="1">Belongs to the peptidase C40 family.</text>
</comment>
<comment type="caution">
    <text evidence="6">The sequence shown here is derived from an EMBL/GenBank/DDBJ whole genome shotgun (WGS) entry which is preliminary data.</text>
</comment>
<dbReference type="SUPFAM" id="SSF54001">
    <property type="entry name" value="Cysteine proteinases"/>
    <property type="match status" value="1"/>
</dbReference>
<accession>A0ABU8Q5Q9</accession>
<protein>
    <recommendedName>
        <fullName evidence="5">NlpC/P60 domain-containing protein</fullName>
    </recommendedName>
</protein>
<evidence type="ECO:0000256" key="1">
    <source>
        <dbReference type="ARBA" id="ARBA00007074"/>
    </source>
</evidence>
<evidence type="ECO:0000259" key="5">
    <source>
        <dbReference type="PROSITE" id="PS51935"/>
    </source>
</evidence>
<dbReference type="PROSITE" id="PS51935">
    <property type="entry name" value="NLPC_P60"/>
    <property type="match status" value="1"/>
</dbReference>
<keyword evidence="3" id="KW-0378">Hydrolase</keyword>
<keyword evidence="4" id="KW-0788">Thiol protease</keyword>
<evidence type="ECO:0000256" key="3">
    <source>
        <dbReference type="ARBA" id="ARBA00022801"/>
    </source>
</evidence>
<dbReference type="EMBL" id="JBBGZA010000001">
    <property type="protein sequence ID" value="MEJ5095013.1"/>
    <property type="molecule type" value="Genomic_DNA"/>
</dbReference>
<dbReference type="InterPro" id="IPR038765">
    <property type="entry name" value="Papain-like_cys_pep_sf"/>
</dbReference>
<evidence type="ECO:0000313" key="6">
    <source>
        <dbReference type="EMBL" id="MEJ5095013.1"/>
    </source>
</evidence>
<dbReference type="Proteomes" id="UP001380365">
    <property type="component" value="Unassembled WGS sequence"/>
</dbReference>
<keyword evidence="2" id="KW-0645">Protease</keyword>
<dbReference type="RefSeq" id="WP_204991362.1">
    <property type="nucleotide sequence ID" value="NZ_JBBGZA010000001.1"/>
</dbReference>
<sequence>MFAPHYALSVPRTAGRSTPVLAQAGVLESVRSEVLAGEPFDALEFSGNHIWGVSPVDGSVGFVDANAFTAFWAPTHIVAVRSAKVRALRSLDSNSVGELEMGSCVAALRSGESAFEVDGGYVDADALLSLDALSLDIAAAAERLVGAPARPGGRSGAGLDAAGLVFLSLRLAGIEAPRFLDLQSTEMGMNLAETAPFVRGQILFFQDDAAVVVDAQNAVHVDAMGVARAPIAALIATHGPIVRRRQP</sequence>
<reference evidence="6 7" key="1">
    <citation type="submission" date="2023-12" db="EMBL/GenBank/DDBJ databases">
        <title>Gut-associated functions are favored during microbiome assembly across C. elegans life.</title>
        <authorList>
            <person name="Zimmermann J."/>
        </authorList>
    </citation>
    <scope>NUCLEOTIDE SEQUENCE [LARGE SCALE GENOMIC DNA]</scope>
    <source>
        <strain evidence="6 7">JUb134</strain>
    </source>
</reference>
<dbReference type="Gene3D" id="3.90.1720.10">
    <property type="entry name" value="endopeptidase domain like (from Nostoc punctiforme)"/>
    <property type="match status" value="1"/>
</dbReference>
<dbReference type="InterPro" id="IPR000064">
    <property type="entry name" value="NLP_P60_dom"/>
</dbReference>